<organism evidence="3 4">
    <name type="scientific">Linnemannia exigua</name>
    <dbReference type="NCBI Taxonomy" id="604196"/>
    <lineage>
        <taxon>Eukaryota</taxon>
        <taxon>Fungi</taxon>
        <taxon>Fungi incertae sedis</taxon>
        <taxon>Mucoromycota</taxon>
        <taxon>Mortierellomycotina</taxon>
        <taxon>Mortierellomycetes</taxon>
        <taxon>Mortierellales</taxon>
        <taxon>Mortierellaceae</taxon>
        <taxon>Linnemannia</taxon>
    </lineage>
</organism>
<evidence type="ECO:0000313" key="4">
    <source>
        <dbReference type="Proteomes" id="UP001194580"/>
    </source>
</evidence>
<feature type="compositionally biased region" description="Acidic residues" evidence="1">
    <location>
        <begin position="87"/>
        <end position="134"/>
    </location>
</feature>
<gene>
    <name evidence="3" type="ORF">BGZ95_012020</name>
</gene>
<dbReference type="EMBL" id="JAAAIL010000968">
    <property type="protein sequence ID" value="KAG0272233.1"/>
    <property type="molecule type" value="Genomic_DNA"/>
</dbReference>
<feature type="chain" id="PRO_5042142820" evidence="2">
    <location>
        <begin position="22"/>
        <end position="498"/>
    </location>
</feature>
<name>A0AAD4D938_9FUNG</name>
<feature type="region of interest" description="Disordered" evidence="1">
    <location>
        <begin position="428"/>
        <end position="453"/>
    </location>
</feature>
<reference evidence="3" key="1">
    <citation type="journal article" date="2020" name="Fungal Divers.">
        <title>Resolving the Mortierellaceae phylogeny through synthesis of multi-gene phylogenetics and phylogenomics.</title>
        <authorList>
            <person name="Vandepol N."/>
            <person name="Liber J."/>
            <person name="Desiro A."/>
            <person name="Na H."/>
            <person name="Kennedy M."/>
            <person name="Barry K."/>
            <person name="Grigoriev I.V."/>
            <person name="Miller A.N."/>
            <person name="O'Donnell K."/>
            <person name="Stajich J.E."/>
            <person name="Bonito G."/>
        </authorList>
    </citation>
    <scope>NUCLEOTIDE SEQUENCE</scope>
    <source>
        <strain evidence="3">NRRL 28262</strain>
    </source>
</reference>
<feature type="region of interest" description="Disordered" evidence="1">
    <location>
        <begin position="172"/>
        <end position="208"/>
    </location>
</feature>
<keyword evidence="2" id="KW-0732">Signal</keyword>
<feature type="region of interest" description="Disordered" evidence="1">
    <location>
        <begin position="305"/>
        <end position="384"/>
    </location>
</feature>
<evidence type="ECO:0000313" key="3">
    <source>
        <dbReference type="EMBL" id="KAG0272233.1"/>
    </source>
</evidence>
<comment type="caution">
    <text evidence="3">The sequence shown here is derived from an EMBL/GenBank/DDBJ whole genome shotgun (WGS) entry which is preliminary data.</text>
</comment>
<sequence>MKIKILGPVLLLTLATRFARATEGDIAVEMTNNNNNDKDILNPNLATAPSAPAEQAVAVALDSQKTGGTLEVAMDGVVEAADKVFADDEDDENDEDDEEEVADADEGEDDEDEDEGEDEDEDEDEDEGEDEDEYDIAEEGEQDQDEAFADAGDDFHYADPLTVKYDAQTAQCKQAQPQQHQLQEQQQSQEQRQEKGQPEQQITFQKRDNTQEPLLLPLHEALFSSEATAEVGGACIDSFVNFALRFRERCSIKCLKTFTHVFSNPNVLGILDCFGCSNFFVSGFYALGVDCAGLFAAYPKPANATTGAGGKPGTTTINPGTTTIKPGMTTIKSGTATTTTTAAPGATNKAAVPSSKPDINPKSTNDDSSDAITTPAEDYRLGPVKPEDAALPPLDLANMLKSLGQLTSGDLQNWLDIGSDLAKVVGGGASASKGQNGRSEVGEGEGSSSKEEEAKIAAGKDLFNKFVGKAASFANWTLTPETLDQTGVFDRVHSLGLL</sequence>
<keyword evidence="4" id="KW-1185">Reference proteome</keyword>
<protein>
    <submittedName>
        <fullName evidence="3">Uncharacterized protein</fullName>
    </submittedName>
</protein>
<feature type="region of interest" description="Disordered" evidence="1">
    <location>
        <begin position="81"/>
        <end position="134"/>
    </location>
</feature>
<accession>A0AAD4D938</accession>
<dbReference type="Proteomes" id="UP001194580">
    <property type="component" value="Unassembled WGS sequence"/>
</dbReference>
<evidence type="ECO:0000256" key="1">
    <source>
        <dbReference type="SAM" id="MobiDB-lite"/>
    </source>
</evidence>
<dbReference type="AlphaFoldDB" id="A0AAD4D938"/>
<feature type="signal peptide" evidence="2">
    <location>
        <begin position="1"/>
        <end position="21"/>
    </location>
</feature>
<feature type="compositionally biased region" description="Low complexity" evidence="1">
    <location>
        <begin position="172"/>
        <end position="190"/>
    </location>
</feature>
<feature type="compositionally biased region" description="Low complexity" evidence="1">
    <location>
        <begin position="313"/>
        <end position="351"/>
    </location>
</feature>
<evidence type="ECO:0000256" key="2">
    <source>
        <dbReference type="SAM" id="SignalP"/>
    </source>
</evidence>
<proteinExistence type="predicted"/>